<dbReference type="AlphaFoldDB" id="A0A8T0TWN0"/>
<feature type="region of interest" description="Disordered" evidence="3">
    <location>
        <begin position="1"/>
        <end position="23"/>
    </location>
</feature>
<dbReference type="SUPFAM" id="SSF57756">
    <property type="entry name" value="Retrovirus zinc finger-like domains"/>
    <property type="match status" value="1"/>
</dbReference>
<dbReference type="Proteomes" id="UP000823388">
    <property type="component" value="Chromosome 4K"/>
</dbReference>
<evidence type="ECO:0000313" key="6">
    <source>
        <dbReference type="Proteomes" id="UP000823388"/>
    </source>
</evidence>
<dbReference type="InterPro" id="IPR001878">
    <property type="entry name" value="Znf_CCHC"/>
</dbReference>
<sequence length="668" mass="75612">MRAGRPVGFPKPHSSTLTSPGSPCALSDSLNAAMAGRQKGVERSHGFGDHAERDGRQHGGREWPELHRPRFEGQGRYQGGRSFEEARGFPRESGRIGNNGRGGGRFMARGRGHFQFGGIKCARCTKKGHLAANCTTEIYCVICDRKDHVNFRCPVLKMPRPVAHAVGYAVHGLGFYHIPHPPLPRARKDTKMALISVEGGQLDKEEVQRQLARIFPGKWQWELSEHEDNSFITKFPSKIELQRATAFGGADAKGVDIPAGVRIRFDMWHEKETGYLLPKVWELWAVGSMLGSTQIVDMETTRKSDFGRIFVAVLNPKLIPASLDVVVGDHYFELGFEVEKIGVDENGEEVVFEWSGEEAGEGKGEKGDREFSPRKEELEREAKRHKYSSTIDGSEGKAAGSETCFNANDLSTFKEKVSNMNEEEFIMFLKEKAEEIMDLAADRVLEEIADKVMGEEVFPTAVLGGFSGFGEEGEGGATADGMHLTENHAENSMESNKRMERAAMIPEATMPHVRSSPRLSKSKDEHTLIRAEERAAKKNLELPGEENKSKSQTQPQFKFELGWLLRDDFFELVSEVWKKENKGSTPLQRWQNKIRRLRQYLRGWDKNMKGAYRKEKQELLRRADELDKKAEVQLLSQHEIDLKQSIKERLAHFLRQEELKWFQRAKTT</sequence>
<organism evidence="5 6">
    <name type="scientific">Panicum virgatum</name>
    <name type="common">Blackwell switchgrass</name>
    <dbReference type="NCBI Taxonomy" id="38727"/>
    <lineage>
        <taxon>Eukaryota</taxon>
        <taxon>Viridiplantae</taxon>
        <taxon>Streptophyta</taxon>
        <taxon>Embryophyta</taxon>
        <taxon>Tracheophyta</taxon>
        <taxon>Spermatophyta</taxon>
        <taxon>Magnoliopsida</taxon>
        <taxon>Liliopsida</taxon>
        <taxon>Poales</taxon>
        <taxon>Poaceae</taxon>
        <taxon>PACMAD clade</taxon>
        <taxon>Panicoideae</taxon>
        <taxon>Panicodae</taxon>
        <taxon>Paniceae</taxon>
        <taxon>Panicinae</taxon>
        <taxon>Panicum</taxon>
        <taxon>Panicum sect. Hiantes</taxon>
    </lineage>
</organism>
<protein>
    <recommendedName>
        <fullName evidence="4">CCHC-type domain-containing protein</fullName>
    </recommendedName>
</protein>
<feature type="region of interest" description="Disordered" evidence="3">
    <location>
        <begin position="355"/>
        <end position="399"/>
    </location>
</feature>
<feature type="region of interest" description="Disordered" evidence="3">
    <location>
        <begin position="35"/>
        <end position="103"/>
    </location>
</feature>
<gene>
    <name evidence="5" type="ORF">PVAP13_4KG273200</name>
</gene>
<feature type="coiled-coil region" evidence="2">
    <location>
        <begin position="587"/>
        <end position="629"/>
    </location>
</feature>
<keyword evidence="1" id="KW-0863">Zinc-finger</keyword>
<feature type="domain" description="CCHC-type" evidence="4">
    <location>
        <begin position="120"/>
        <end position="134"/>
    </location>
</feature>
<dbReference type="PANTHER" id="PTHR33170:SF40">
    <property type="entry name" value="OS04G0557100 PROTEIN"/>
    <property type="match status" value="1"/>
</dbReference>
<name>A0A8T0TWN0_PANVG</name>
<keyword evidence="1" id="KW-0862">Zinc</keyword>
<evidence type="ECO:0000256" key="2">
    <source>
        <dbReference type="SAM" id="Coils"/>
    </source>
</evidence>
<evidence type="ECO:0000256" key="3">
    <source>
        <dbReference type="SAM" id="MobiDB-lite"/>
    </source>
</evidence>
<dbReference type="InterPro" id="IPR036875">
    <property type="entry name" value="Znf_CCHC_sf"/>
</dbReference>
<keyword evidence="1" id="KW-0479">Metal-binding</keyword>
<dbReference type="SMART" id="SM00343">
    <property type="entry name" value="ZnF_C2HC"/>
    <property type="match status" value="2"/>
</dbReference>
<dbReference type="GO" id="GO:0003676">
    <property type="term" value="F:nucleic acid binding"/>
    <property type="evidence" value="ECO:0007669"/>
    <property type="project" value="InterPro"/>
</dbReference>
<evidence type="ECO:0000313" key="5">
    <source>
        <dbReference type="EMBL" id="KAG2612329.1"/>
    </source>
</evidence>
<feature type="region of interest" description="Disordered" evidence="3">
    <location>
        <begin position="508"/>
        <end position="527"/>
    </location>
</feature>
<dbReference type="PANTHER" id="PTHR33170">
    <property type="entry name" value="DUF4283 DOMAIN-CONTAINING PROTEIN-RELATED"/>
    <property type="match status" value="1"/>
</dbReference>
<comment type="caution">
    <text evidence="5">The sequence shown here is derived from an EMBL/GenBank/DDBJ whole genome shotgun (WGS) entry which is preliminary data.</text>
</comment>
<dbReference type="EMBL" id="CM029043">
    <property type="protein sequence ID" value="KAG2612329.1"/>
    <property type="molecule type" value="Genomic_DNA"/>
</dbReference>
<reference evidence="5" key="1">
    <citation type="submission" date="2020-05" db="EMBL/GenBank/DDBJ databases">
        <title>WGS assembly of Panicum virgatum.</title>
        <authorList>
            <person name="Lovell J.T."/>
            <person name="Jenkins J."/>
            <person name="Shu S."/>
            <person name="Juenger T.E."/>
            <person name="Schmutz J."/>
        </authorList>
    </citation>
    <scope>NUCLEOTIDE SEQUENCE</scope>
    <source>
        <strain evidence="5">AP13</strain>
    </source>
</reference>
<evidence type="ECO:0000256" key="1">
    <source>
        <dbReference type="PROSITE-ProRule" id="PRU00047"/>
    </source>
</evidence>
<feature type="compositionally biased region" description="Basic and acidic residues" evidence="3">
    <location>
        <begin position="360"/>
        <end position="382"/>
    </location>
</feature>
<feature type="compositionally biased region" description="Basic and acidic residues" evidence="3">
    <location>
        <begin position="82"/>
        <end position="94"/>
    </location>
</feature>
<accession>A0A8T0TWN0</accession>
<feature type="compositionally biased region" description="Basic and acidic residues" evidence="3">
    <location>
        <begin position="39"/>
        <end position="73"/>
    </location>
</feature>
<keyword evidence="6" id="KW-1185">Reference proteome</keyword>
<evidence type="ECO:0000259" key="4">
    <source>
        <dbReference type="PROSITE" id="PS50158"/>
    </source>
</evidence>
<keyword evidence="2" id="KW-0175">Coiled coil</keyword>
<dbReference type="Gene3D" id="4.10.60.10">
    <property type="entry name" value="Zinc finger, CCHC-type"/>
    <property type="match status" value="1"/>
</dbReference>
<dbReference type="PROSITE" id="PS50158">
    <property type="entry name" value="ZF_CCHC"/>
    <property type="match status" value="1"/>
</dbReference>
<proteinExistence type="predicted"/>
<dbReference type="GO" id="GO:0008270">
    <property type="term" value="F:zinc ion binding"/>
    <property type="evidence" value="ECO:0007669"/>
    <property type="project" value="UniProtKB-KW"/>
</dbReference>